<keyword evidence="2" id="KW-1185">Reference proteome</keyword>
<comment type="caution">
    <text evidence="1">The sequence shown here is derived from an EMBL/GenBank/DDBJ whole genome shotgun (WGS) entry which is preliminary data.</text>
</comment>
<reference evidence="1" key="1">
    <citation type="submission" date="2020-07" db="EMBL/GenBank/DDBJ databases">
        <title>Genome sequence and genetic diversity analysis of an under-domesticated orphan crop, white fonio (Digitaria exilis).</title>
        <authorList>
            <person name="Bennetzen J.L."/>
            <person name="Chen S."/>
            <person name="Ma X."/>
            <person name="Wang X."/>
            <person name="Yssel A.E.J."/>
            <person name="Chaluvadi S.R."/>
            <person name="Johnson M."/>
            <person name="Gangashetty P."/>
            <person name="Hamidou F."/>
            <person name="Sanogo M.D."/>
            <person name="Zwaenepoel A."/>
            <person name="Wallace J."/>
            <person name="Van De Peer Y."/>
            <person name="Van Deynze A."/>
        </authorList>
    </citation>
    <scope>NUCLEOTIDE SEQUENCE</scope>
    <source>
        <tissue evidence="1">Leaves</tissue>
    </source>
</reference>
<accession>A0A835F322</accession>
<dbReference type="AlphaFoldDB" id="A0A835F322"/>
<evidence type="ECO:0000313" key="2">
    <source>
        <dbReference type="Proteomes" id="UP000636709"/>
    </source>
</evidence>
<evidence type="ECO:0000313" key="1">
    <source>
        <dbReference type="EMBL" id="KAF8726938.1"/>
    </source>
</evidence>
<sequence length="61" mass="7429">MVPNREIAIELWWNDTLAGLPKNIKCQRATMMIYTARNIWKERNRRVFFMKETIRLKESLC</sequence>
<organism evidence="1 2">
    <name type="scientific">Digitaria exilis</name>
    <dbReference type="NCBI Taxonomy" id="1010633"/>
    <lineage>
        <taxon>Eukaryota</taxon>
        <taxon>Viridiplantae</taxon>
        <taxon>Streptophyta</taxon>
        <taxon>Embryophyta</taxon>
        <taxon>Tracheophyta</taxon>
        <taxon>Spermatophyta</taxon>
        <taxon>Magnoliopsida</taxon>
        <taxon>Liliopsida</taxon>
        <taxon>Poales</taxon>
        <taxon>Poaceae</taxon>
        <taxon>PACMAD clade</taxon>
        <taxon>Panicoideae</taxon>
        <taxon>Panicodae</taxon>
        <taxon>Paniceae</taxon>
        <taxon>Anthephorinae</taxon>
        <taxon>Digitaria</taxon>
    </lineage>
</organism>
<gene>
    <name evidence="1" type="ORF">HU200_019424</name>
</gene>
<dbReference type="EMBL" id="JACEFO010001646">
    <property type="protein sequence ID" value="KAF8726938.1"/>
    <property type="molecule type" value="Genomic_DNA"/>
</dbReference>
<protein>
    <submittedName>
        <fullName evidence="1">Uncharacterized protein</fullName>
    </submittedName>
</protein>
<name>A0A835F322_9POAL</name>
<dbReference type="Proteomes" id="UP000636709">
    <property type="component" value="Unassembled WGS sequence"/>
</dbReference>
<proteinExistence type="predicted"/>